<name>A0A5B0R0Q0_PUCGR</name>
<sequence>MTHVVPKSGRGSTEVHIESSLLHLGPVPFYNLSSAIARRCLTIPSPLVFSKWSFISHQYSTSRKSRTATDNLEQRIPVLRNIENLE</sequence>
<keyword evidence="2" id="KW-1185">Reference proteome</keyword>
<dbReference type="EMBL" id="VSWC01000001">
    <property type="protein sequence ID" value="KAA1118873.1"/>
    <property type="molecule type" value="Genomic_DNA"/>
</dbReference>
<reference evidence="1 2" key="1">
    <citation type="submission" date="2019-05" db="EMBL/GenBank/DDBJ databases">
        <title>Emergence of the Ug99 lineage of the wheat stem rust pathogen through somatic hybridization.</title>
        <authorList>
            <person name="Li F."/>
            <person name="Upadhyaya N.M."/>
            <person name="Sperschneider J."/>
            <person name="Matny O."/>
            <person name="Nguyen-Phuc H."/>
            <person name="Mago R."/>
            <person name="Raley C."/>
            <person name="Miller M.E."/>
            <person name="Silverstein K.A.T."/>
            <person name="Henningsen E."/>
            <person name="Hirsch C.D."/>
            <person name="Visser B."/>
            <person name="Pretorius Z.A."/>
            <person name="Steffenson B.J."/>
            <person name="Schwessinger B."/>
            <person name="Dodds P.N."/>
            <person name="Figueroa M."/>
        </authorList>
    </citation>
    <scope>NUCLEOTIDE SEQUENCE [LARGE SCALE GENOMIC DNA]</scope>
    <source>
        <strain evidence="1">21-0</strain>
    </source>
</reference>
<evidence type="ECO:0000313" key="1">
    <source>
        <dbReference type="EMBL" id="KAA1118873.1"/>
    </source>
</evidence>
<protein>
    <submittedName>
        <fullName evidence="1">Uncharacterized protein</fullName>
    </submittedName>
</protein>
<dbReference type="AlphaFoldDB" id="A0A5B0R0Q0"/>
<gene>
    <name evidence="1" type="ORF">PGT21_009048</name>
</gene>
<dbReference type="Proteomes" id="UP000324748">
    <property type="component" value="Unassembled WGS sequence"/>
</dbReference>
<comment type="caution">
    <text evidence="1">The sequence shown here is derived from an EMBL/GenBank/DDBJ whole genome shotgun (WGS) entry which is preliminary data.</text>
</comment>
<proteinExistence type="predicted"/>
<accession>A0A5B0R0Q0</accession>
<organism evidence="1 2">
    <name type="scientific">Puccinia graminis f. sp. tritici</name>
    <dbReference type="NCBI Taxonomy" id="56615"/>
    <lineage>
        <taxon>Eukaryota</taxon>
        <taxon>Fungi</taxon>
        <taxon>Dikarya</taxon>
        <taxon>Basidiomycota</taxon>
        <taxon>Pucciniomycotina</taxon>
        <taxon>Pucciniomycetes</taxon>
        <taxon>Pucciniales</taxon>
        <taxon>Pucciniaceae</taxon>
        <taxon>Puccinia</taxon>
    </lineage>
</organism>
<evidence type="ECO:0000313" key="2">
    <source>
        <dbReference type="Proteomes" id="UP000324748"/>
    </source>
</evidence>